<feature type="compositionally biased region" description="Low complexity" evidence="1">
    <location>
        <begin position="55"/>
        <end position="69"/>
    </location>
</feature>
<dbReference type="Proteomes" id="UP000274756">
    <property type="component" value="Unassembled WGS sequence"/>
</dbReference>
<evidence type="ECO:0000313" key="3">
    <source>
        <dbReference type="Proteomes" id="UP000038040"/>
    </source>
</evidence>
<evidence type="ECO:0000313" key="5">
    <source>
        <dbReference type="WBParaSite" id="DME_0000796201-mRNA-1"/>
    </source>
</evidence>
<gene>
    <name evidence="2" type="ORF">DME_LOCUS2087</name>
</gene>
<reference evidence="5" key="1">
    <citation type="submission" date="2017-02" db="UniProtKB">
        <authorList>
            <consortium name="WormBaseParasite"/>
        </authorList>
    </citation>
    <scope>IDENTIFICATION</scope>
</reference>
<dbReference type="OrthoDB" id="10036177at2759"/>
<dbReference type="STRING" id="318479.A0A0N4UJV3"/>
<evidence type="ECO:0000313" key="2">
    <source>
        <dbReference type="EMBL" id="VDN52114.1"/>
    </source>
</evidence>
<dbReference type="EMBL" id="UYYG01000045">
    <property type="protein sequence ID" value="VDN52114.1"/>
    <property type="molecule type" value="Genomic_DNA"/>
</dbReference>
<dbReference type="AlphaFoldDB" id="A0A0N4UJV3"/>
<feature type="compositionally biased region" description="Polar residues" evidence="1">
    <location>
        <begin position="176"/>
        <end position="195"/>
    </location>
</feature>
<feature type="region of interest" description="Disordered" evidence="1">
    <location>
        <begin position="52"/>
        <end position="82"/>
    </location>
</feature>
<protein>
    <submittedName>
        <fullName evidence="5">Protein aurora borealis</fullName>
    </submittedName>
</protein>
<name>A0A0N4UJV3_DRAME</name>
<feature type="region of interest" description="Disordered" evidence="1">
    <location>
        <begin position="1"/>
        <end position="27"/>
    </location>
</feature>
<sequence>MVLNKVHNTSDRENASKTKDSVEDNEFPPRWNLSATLCLMSQDIDERVDLDQNETNLSPTTIPSTTSNNEDSESTSGGFGFPLTTNVFTPKDWSTLSARSSPCSSSNISENDIDIPFLSRHLSCSSLNFTSNQQKVPLKHCSVSSFPIEMETLALYRERKLLDNGDDERDEYFEASSPNSAQKSLNSGKLHTKNPLNSLKSTNMDLNEHNQITMQKSPNTSVHSPSFMRLAPSSRVAHIRRESICSMESELAHEKLVTLSQQMSKGFDDFRITEGWMRGKAESFSEPISVFTNVVQHCSVPSPSCSVDRQKVINYHIFMAK</sequence>
<keyword evidence="4" id="KW-1185">Reference proteome</keyword>
<accession>A0A0N4UJV3</accession>
<organism evidence="3 5">
    <name type="scientific">Dracunculus medinensis</name>
    <name type="common">Guinea worm</name>
    <dbReference type="NCBI Taxonomy" id="318479"/>
    <lineage>
        <taxon>Eukaryota</taxon>
        <taxon>Metazoa</taxon>
        <taxon>Ecdysozoa</taxon>
        <taxon>Nematoda</taxon>
        <taxon>Chromadorea</taxon>
        <taxon>Rhabditida</taxon>
        <taxon>Spirurina</taxon>
        <taxon>Dracunculoidea</taxon>
        <taxon>Dracunculidae</taxon>
        <taxon>Dracunculus</taxon>
    </lineage>
</organism>
<proteinExistence type="predicted"/>
<feature type="region of interest" description="Disordered" evidence="1">
    <location>
        <begin position="169"/>
        <end position="195"/>
    </location>
</feature>
<reference evidence="2 4" key="2">
    <citation type="submission" date="2018-11" db="EMBL/GenBank/DDBJ databases">
        <authorList>
            <consortium name="Pathogen Informatics"/>
        </authorList>
    </citation>
    <scope>NUCLEOTIDE SEQUENCE [LARGE SCALE GENOMIC DNA]</scope>
</reference>
<feature type="compositionally biased region" description="Basic and acidic residues" evidence="1">
    <location>
        <begin position="8"/>
        <end position="22"/>
    </location>
</feature>
<dbReference type="WBParaSite" id="DME_0000796201-mRNA-1">
    <property type="protein sequence ID" value="DME_0000796201-mRNA-1"/>
    <property type="gene ID" value="DME_0000796201"/>
</dbReference>
<dbReference type="Proteomes" id="UP000038040">
    <property type="component" value="Unplaced"/>
</dbReference>
<evidence type="ECO:0000313" key="4">
    <source>
        <dbReference type="Proteomes" id="UP000274756"/>
    </source>
</evidence>
<evidence type="ECO:0000256" key="1">
    <source>
        <dbReference type="SAM" id="MobiDB-lite"/>
    </source>
</evidence>